<sequence length="753" mass="82325">MFQEYIQIRGARENNLKNVSLSIPKRKITIFTGVSGSGKSSIVFDTIATEAQRQLNENFSMFVRNFLPRYTQPNADAIENLSMAIVVDQKRLGGNSHSTMGTITDISPVLRLLYSRIGEPHVGNSNVFSFNDPLGMCPDCNGLGRKMGVVADSFLDKSKSLNEGAVQVPVFATWEKSAYASSGFFDNDKKLSDYSDEEMDLLLYGKNLKFKLQIGGGEMNATYLGIIEKFERSYIKRDLKTLSERTQKMVAPYIAFGPCSSCKGTRLSQLALSCKIKSMNIAEMSAMEISELLALISEINDPVSESMVGTLSERLQHLVDIGLEYLTLDRETTTLSGGESQRVKMVKHLSSSLIDVMYIFDEPSVGLHPRDVHRLNELLGKLRDKGNTVIVVEHDPDVIKVADHIVDVGPYAGSSGGQIVFEGKYEELTQADTLTGRSIRKTLPIKENTREPAGKLAITHANANNLHDVSVDIPTGVLTVITGVAGSGKSSLINQEFLKQHPKAIVIDQSAVGTSTRSNPATYTGVMDDVRKVFAKANGVSASLFSFNSQGACENCQGTGVIYTDLAFLDGIKTPCEICEGKRFKEQVLTYKLDGKSISDVLSLTVRQSLDYFSQKEILHKLRAMSDVGLDYLSLGQPLSTLSGGECQRIKLASELHKKGSIYVLDEPTTGLHMSDISHLLSIINRLVDAGNTVIVIEHNLDVIRNADWIIDMGPDGGTRGGKVVFEGTPLQLLGAEGSITSRYLKKTCLSSD</sequence>
<evidence type="ECO:0000256" key="10">
    <source>
        <dbReference type="ARBA" id="ARBA00023204"/>
    </source>
</evidence>
<comment type="subcellular location">
    <subcellularLocation>
        <location evidence="1">Cytoplasm</location>
    </subcellularLocation>
</comment>
<evidence type="ECO:0000256" key="2">
    <source>
        <dbReference type="ARBA" id="ARBA00022490"/>
    </source>
</evidence>
<dbReference type="Gene3D" id="3.40.50.300">
    <property type="entry name" value="P-loop containing nucleotide triphosphate hydrolases"/>
    <property type="match status" value="2"/>
</dbReference>
<dbReference type="InterPro" id="IPR027417">
    <property type="entry name" value="P-loop_NTPase"/>
</dbReference>
<keyword evidence="4" id="KW-0547">Nucleotide-binding</keyword>
<dbReference type="InterPro" id="IPR003439">
    <property type="entry name" value="ABC_transporter-like_ATP-bd"/>
</dbReference>
<proteinExistence type="inferred from homology"/>
<gene>
    <name evidence="15" type="ORF">E0F88_16765</name>
</gene>
<evidence type="ECO:0000313" key="15">
    <source>
        <dbReference type="EMBL" id="TDE14833.1"/>
    </source>
</evidence>
<keyword evidence="5" id="KW-0227">DNA damage</keyword>
<dbReference type="PANTHER" id="PTHR43152:SF3">
    <property type="entry name" value="UVRABC SYSTEM PROTEIN A"/>
    <property type="match status" value="1"/>
</dbReference>
<keyword evidence="16" id="KW-1185">Reference proteome</keyword>
<dbReference type="GO" id="GO:0005524">
    <property type="term" value="F:ATP binding"/>
    <property type="evidence" value="ECO:0007669"/>
    <property type="project" value="UniProtKB-KW"/>
</dbReference>
<dbReference type="EMBL" id="SMFL01000005">
    <property type="protein sequence ID" value="TDE14833.1"/>
    <property type="molecule type" value="Genomic_DNA"/>
</dbReference>
<feature type="domain" description="ABC transporter" evidence="14">
    <location>
        <begin position="1"/>
        <end position="441"/>
    </location>
</feature>
<evidence type="ECO:0000256" key="8">
    <source>
        <dbReference type="ARBA" id="ARBA00022881"/>
    </source>
</evidence>
<dbReference type="OrthoDB" id="9809851at2"/>
<feature type="domain" description="ABC transporter" evidence="14">
    <location>
        <begin position="443"/>
        <end position="746"/>
    </location>
</feature>
<keyword evidence="7" id="KW-0067">ATP-binding</keyword>
<dbReference type="GO" id="GO:0005737">
    <property type="term" value="C:cytoplasm"/>
    <property type="evidence" value="ECO:0007669"/>
    <property type="project" value="UniProtKB-SubCell"/>
</dbReference>
<evidence type="ECO:0000256" key="6">
    <source>
        <dbReference type="ARBA" id="ARBA00022769"/>
    </source>
</evidence>
<evidence type="ECO:0000256" key="9">
    <source>
        <dbReference type="ARBA" id="ARBA00023125"/>
    </source>
</evidence>
<comment type="caution">
    <text evidence="15">The sequence shown here is derived from an EMBL/GenBank/DDBJ whole genome shotgun (WGS) entry which is preliminary data.</text>
</comment>
<evidence type="ECO:0000256" key="5">
    <source>
        <dbReference type="ARBA" id="ARBA00022763"/>
    </source>
</evidence>
<dbReference type="GO" id="GO:0016887">
    <property type="term" value="F:ATP hydrolysis activity"/>
    <property type="evidence" value="ECO:0007669"/>
    <property type="project" value="InterPro"/>
</dbReference>
<evidence type="ECO:0000259" key="14">
    <source>
        <dbReference type="PROSITE" id="PS50893"/>
    </source>
</evidence>
<dbReference type="GO" id="GO:0004518">
    <property type="term" value="F:nuclease activity"/>
    <property type="evidence" value="ECO:0007669"/>
    <property type="project" value="UniProtKB-KW"/>
</dbReference>
<organism evidence="15 16">
    <name type="scientific">Dyadobacter psychrotolerans</name>
    <dbReference type="NCBI Taxonomy" id="2541721"/>
    <lineage>
        <taxon>Bacteria</taxon>
        <taxon>Pseudomonadati</taxon>
        <taxon>Bacteroidota</taxon>
        <taxon>Cytophagia</taxon>
        <taxon>Cytophagales</taxon>
        <taxon>Spirosomataceae</taxon>
        <taxon>Dyadobacter</taxon>
    </lineage>
</organism>
<dbReference type="SUPFAM" id="SSF52540">
    <property type="entry name" value="P-loop containing nucleoside triphosphate hydrolases"/>
    <property type="match status" value="2"/>
</dbReference>
<keyword evidence="2" id="KW-0963">Cytoplasm</keyword>
<dbReference type="Gene3D" id="1.20.1580.10">
    <property type="entry name" value="ABC transporter ATPase like domain"/>
    <property type="match status" value="2"/>
</dbReference>
<dbReference type="PROSITE" id="PS50893">
    <property type="entry name" value="ABC_TRANSPORTER_2"/>
    <property type="match status" value="2"/>
</dbReference>
<dbReference type="InterPro" id="IPR017871">
    <property type="entry name" value="ABC_transporter-like_CS"/>
</dbReference>
<comment type="similarity">
    <text evidence="11">Belongs to the ABC transporter superfamily. UvrA family.</text>
</comment>
<evidence type="ECO:0000256" key="11">
    <source>
        <dbReference type="ARBA" id="ARBA00038000"/>
    </source>
</evidence>
<evidence type="ECO:0000256" key="4">
    <source>
        <dbReference type="ARBA" id="ARBA00022741"/>
    </source>
</evidence>
<dbReference type="PANTHER" id="PTHR43152">
    <property type="entry name" value="UVRABC SYSTEM PROTEIN A"/>
    <property type="match status" value="1"/>
</dbReference>
<accession>A0A4R5DV11</accession>
<keyword evidence="9" id="KW-0238">DNA-binding</keyword>
<dbReference type="GO" id="GO:0008270">
    <property type="term" value="F:zinc ion binding"/>
    <property type="evidence" value="ECO:0007669"/>
    <property type="project" value="UniProtKB-KW"/>
</dbReference>
<keyword evidence="8" id="KW-0267">Excision nuclease</keyword>
<keyword evidence="3" id="KW-0677">Repeat</keyword>
<dbReference type="SMART" id="SM00382">
    <property type="entry name" value="AAA"/>
    <property type="match status" value="2"/>
</dbReference>
<dbReference type="InterPro" id="IPR003593">
    <property type="entry name" value="AAA+_ATPase"/>
</dbReference>
<name>A0A4R5DV11_9BACT</name>
<dbReference type="GO" id="GO:0006281">
    <property type="term" value="P:DNA repair"/>
    <property type="evidence" value="ECO:0007669"/>
    <property type="project" value="UniProtKB-KW"/>
</dbReference>
<protein>
    <recommendedName>
        <fullName evidence="12">UvrABC system protein A</fullName>
    </recommendedName>
    <alternativeName>
        <fullName evidence="13">Excinuclease ABC subunit A</fullName>
    </alternativeName>
</protein>
<dbReference type="RefSeq" id="WP_131959417.1">
    <property type="nucleotide sequence ID" value="NZ_SMFL01000005.1"/>
</dbReference>
<evidence type="ECO:0000256" key="1">
    <source>
        <dbReference type="ARBA" id="ARBA00004496"/>
    </source>
</evidence>
<dbReference type="CDD" id="cd03270">
    <property type="entry name" value="ABC_UvrA_I"/>
    <property type="match status" value="1"/>
</dbReference>
<evidence type="ECO:0000256" key="12">
    <source>
        <dbReference type="ARBA" id="ARBA00039316"/>
    </source>
</evidence>
<reference evidence="15 16" key="1">
    <citation type="submission" date="2019-03" db="EMBL/GenBank/DDBJ databases">
        <title>Dyadobacter AR-3-6 sp. nov., isolated from arctic soil.</title>
        <authorList>
            <person name="Chaudhary D.K."/>
        </authorList>
    </citation>
    <scope>NUCLEOTIDE SEQUENCE [LARGE SCALE GENOMIC DNA]</scope>
    <source>
        <strain evidence="15 16">AR-3-6</strain>
    </source>
</reference>
<dbReference type="Gene3D" id="1.10.8.280">
    <property type="entry name" value="ABC transporter ATPase domain-like"/>
    <property type="match status" value="1"/>
</dbReference>
<evidence type="ECO:0000256" key="7">
    <source>
        <dbReference type="ARBA" id="ARBA00022840"/>
    </source>
</evidence>
<dbReference type="AlphaFoldDB" id="A0A4R5DV11"/>
<dbReference type="Proteomes" id="UP000294850">
    <property type="component" value="Unassembled WGS sequence"/>
</dbReference>
<evidence type="ECO:0000313" key="16">
    <source>
        <dbReference type="Proteomes" id="UP000294850"/>
    </source>
</evidence>
<evidence type="ECO:0000256" key="3">
    <source>
        <dbReference type="ARBA" id="ARBA00022737"/>
    </source>
</evidence>
<dbReference type="PROSITE" id="PS00211">
    <property type="entry name" value="ABC_TRANSPORTER_1"/>
    <property type="match status" value="1"/>
</dbReference>
<dbReference type="GO" id="GO:0003677">
    <property type="term" value="F:DNA binding"/>
    <property type="evidence" value="ECO:0007669"/>
    <property type="project" value="UniProtKB-KW"/>
</dbReference>
<keyword evidence="6" id="KW-0228">DNA excision</keyword>
<dbReference type="Pfam" id="PF00005">
    <property type="entry name" value="ABC_tran"/>
    <property type="match status" value="1"/>
</dbReference>
<evidence type="ECO:0000256" key="13">
    <source>
        <dbReference type="ARBA" id="ARBA00042156"/>
    </source>
</evidence>
<keyword evidence="10" id="KW-0234">DNA repair</keyword>